<name>A0A2T0A149_RHOTO</name>
<comment type="caution">
    <text evidence="1">The sequence shown here is derived from an EMBL/GenBank/DDBJ whole genome shotgun (WGS) entry which is preliminary data.</text>
</comment>
<proteinExistence type="predicted"/>
<protein>
    <submittedName>
        <fullName evidence="1">Uncharacterized protein</fullName>
    </submittedName>
</protein>
<accession>A0A2T0A149</accession>
<dbReference type="CDD" id="cd12148">
    <property type="entry name" value="fungal_TF_MHR"/>
    <property type="match status" value="1"/>
</dbReference>
<reference evidence="1 2" key="1">
    <citation type="journal article" date="2018" name="Elife">
        <title>Functional genomics of lipid metabolism in the oleaginous yeast Rhodosporidium toruloides.</title>
        <authorList>
            <person name="Coradetti S.T."/>
            <person name="Pinel D."/>
            <person name="Geiselman G."/>
            <person name="Ito M."/>
            <person name="Mondo S."/>
            <person name="Reilly M.C."/>
            <person name="Cheng Y.F."/>
            <person name="Bauer S."/>
            <person name="Grigoriev I."/>
            <person name="Gladden J.M."/>
            <person name="Simmons B.A."/>
            <person name="Brem R."/>
            <person name="Arkin A.P."/>
            <person name="Skerker J.M."/>
        </authorList>
    </citation>
    <scope>NUCLEOTIDE SEQUENCE [LARGE SCALE GENOMIC DNA]</scope>
    <source>
        <strain evidence="1 2">NBRC 0880</strain>
    </source>
</reference>
<sequence>MGKPAMISKEDFIVRNASVWHRQPGTMVSNSGLSAMVELLRIVSRMIDGLYSDTRSVSGLNAHLDYLMLIRAFLQQLDQWRQDWSDSVLISSDPDNHSLTARALMRDYYWDYYRLFLLSFAVQHALDDPASKIDLPSYCVLCFESAERMIVLLRDFFGPQGILRYAIVRFSSPLFAREVTEE</sequence>
<dbReference type="EMBL" id="LCTV02000011">
    <property type="protein sequence ID" value="PRQ71736.1"/>
    <property type="molecule type" value="Genomic_DNA"/>
</dbReference>
<gene>
    <name evidence="1" type="ORF">AAT19DRAFT_9851</name>
</gene>
<evidence type="ECO:0000313" key="1">
    <source>
        <dbReference type="EMBL" id="PRQ71736.1"/>
    </source>
</evidence>
<dbReference type="OrthoDB" id="3429912at2759"/>
<dbReference type="Proteomes" id="UP000239560">
    <property type="component" value="Unassembled WGS sequence"/>
</dbReference>
<organism evidence="1 2">
    <name type="scientific">Rhodotorula toruloides</name>
    <name type="common">Yeast</name>
    <name type="synonym">Rhodosporidium toruloides</name>
    <dbReference type="NCBI Taxonomy" id="5286"/>
    <lineage>
        <taxon>Eukaryota</taxon>
        <taxon>Fungi</taxon>
        <taxon>Dikarya</taxon>
        <taxon>Basidiomycota</taxon>
        <taxon>Pucciniomycotina</taxon>
        <taxon>Microbotryomycetes</taxon>
        <taxon>Sporidiobolales</taxon>
        <taxon>Sporidiobolaceae</taxon>
        <taxon>Rhodotorula</taxon>
    </lineage>
</organism>
<evidence type="ECO:0000313" key="2">
    <source>
        <dbReference type="Proteomes" id="UP000239560"/>
    </source>
</evidence>
<dbReference type="AlphaFoldDB" id="A0A2T0A149"/>